<dbReference type="PROSITE" id="PS51007">
    <property type="entry name" value="CYTC"/>
    <property type="match status" value="1"/>
</dbReference>
<keyword evidence="3 6" id="KW-0479">Metal-binding</keyword>
<dbReference type="Proteomes" id="UP000282837">
    <property type="component" value="Unassembled WGS sequence"/>
</dbReference>
<dbReference type="AlphaFoldDB" id="A0A3S2X472"/>
<keyword evidence="5 6" id="KW-0408">Iron</keyword>
<protein>
    <submittedName>
        <fullName evidence="9">C-type cytochrome</fullName>
    </submittedName>
</protein>
<gene>
    <name evidence="9" type="ORF">EOE18_08320</name>
</gene>
<accession>A0A3S2X472</accession>
<evidence type="ECO:0000259" key="8">
    <source>
        <dbReference type="PROSITE" id="PS51007"/>
    </source>
</evidence>
<evidence type="ECO:0000256" key="3">
    <source>
        <dbReference type="ARBA" id="ARBA00022723"/>
    </source>
</evidence>
<dbReference type="PANTHER" id="PTHR11961">
    <property type="entry name" value="CYTOCHROME C"/>
    <property type="match status" value="1"/>
</dbReference>
<evidence type="ECO:0000313" key="9">
    <source>
        <dbReference type="EMBL" id="RVU05312.1"/>
    </source>
</evidence>
<name>A0A3S2X472_9SPHN</name>
<dbReference type="Pfam" id="PF00034">
    <property type="entry name" value="Cytochrom_C"/>
    <property type="match status" value="1"/>
</dbReference>
<evidence type="ECO:0000256" key="6">
    <source>
        <dbReference type="PROSITE-ProRule" id="PRU00433"/>
    </source>
</evidence>
<dbReference type="GO" id="GO:0046872">
    <property type="term" value="F:metal ion binding"/>
    <property type="evidence" value="ECO:0007669"/>
    <property type="project" value="UniProtKB-KW"/>
</dbReference>
<dbReference type="InterPro" id="IPR036909">
    <property type="entry name" value="Cyt_c-like_dom_sf"/>
</dbReference>
<comment type="caution">
    <text evidence="9">The sequence shown here is derived from an EMBL/GenBank/DDBJ whole genome shotgun (WGS) entry which is preliminary data.</text>
</comment>
<dbReference type="InterPro" id="IPR002327">
    <property type="entry name" value="Cyt_c_1A/1B"/>
</dbReference>
<evidence type="ECO:0000256" key="1">
    <source>
        <dbReference type="ARBA" id="ARBA00022448"/>
    </source>
</evidence>
<organism evidence="9 10">
    <name type="scientific">Novosphingobium umbonatum</name>
    <dbReference type="NCBI Taxonomy" id="1908524"/>
    <lineage>
        <taxon>Bacteria</taxon>
        <taxon>Pseudomonadati</taxon>
        <taxon>Pseudomonadota</taxon>
        <taxon>Alphaproteobacteria</taxon>
        <taxon>Sphingomonadales</taxon>
        <taxon>Sphingomonadaceae</taxon>
        <taxon>Novosphingobium</taxon>
    </lineage>
</organism>
<dbReference type="GO" id="GO:0020037">
    <property type="term" value="F:heme binding"/>
    <property type="evidence" value="ECO:0007669"/>
    <property type="project" value="InterPro"/>
</dbReference>
<dbReference type="GO" id="GO:0009055">
    <property type="term" value="F:electron transfer activity"/>
    <property type="evidence" value="ECO:0007669"/>
    <property type="project" value="InterPro"/>
</dbReference>
<sequence>MTISRLIAPAAALLAVAIATPAAAAGDAAKGATAFKAKCQICHVINAGQKGTMAPNLRGVVGRKAGSTDFALYSPQLKAFGKPWNAALLDQWLTAPAKLVPGARMAMNVPAKADRDDVIAYLTTLK</sequence>
<keyword evidence="4" id="KW-0249">Electron transport</keyword>
<proteinExistence type="predicted"/>
<keyword evidence="2 6" id="KW-0349">Heme</keyword>
<dbReference type="PRINTS" id="PR00604">
    <property type="entry name" value="CYTCHRMECIAB"/>
</dbReference>
<evidence type="ECO:0000313" key="10">
    <source>
        <dbReference type="Proteomes" id="UP000282837"/>
    </source>
</evidence>
<reference evidence="9 10" key="1">
    <citation type="submission" date="2019-01" db="EMBL/GenBank/DDBJ databases">
        <authorList>
            <person name="Chen W.-M."/>
        </authorList>
    </citation>
    <scope>NUCLEOTIDE SEQUENCE [LARGE SCALE GENOMIC DNA]</scope>
    <source>
        <strain evidence="9 10">FSY-9</strain>
    </source>
</reference>
<keyword evidence="10" id="KW-1185">Reference proteome</keyword>
<dbReference type="RefSeq" id="WP_127708224.1">
    <property type="nucleotide sequence ID" value="NZ_SACO01000005.1"/>
</dbReference>
<keyword evidence="1" id="KW-0813">Transport</keyword>
<dbReference type="Gene3D" id="1.10.760.10">
    <property type="entry name" value="Cytochrome c-like domain"/>
    <property type="match status" value="1"/>
</dbReference>
<feature type="chain" id="PRO_5018627110" evidence="7">
    <location>
        <begin position="25"/>
        <end position="126"/>
    </location>
</feature>
<evidence type="ECO:0000256" key="5">
    <source>
        <dbReference type="ARBA" id="ARBA00023004"/>
    </source>
</evidence>
<dbReference type="EMBL" id="SACO01000005">
    <property type="protein sequence ID" value="RVU05312.1"/>
    <property type="molecule type" value="Genomic_DNA"/>
</dbReference>
<feature type="signal peptide" evidence="7">
    <location>
        <begin position="1"/>
        <end position="24"/>
    </location>
</feature>
<dbReference type="SUPFAM" id="SSF46626">
    <property type="entry name" value="Cytochrome c"/>
    <property type="match status" value="1"/>
</dbReference>
<dbReference type="InterPro" id="IPR009056">
    <property type="entry name" value="Cyt_c-like_dom"/>
</dbReference>
<evidence type="ECO:0000256" key="7">
    <source>
        <dbReference type="SAM" id="SignalP"/>
    </source>
</evidence>
<evidence type="ECO:0000256" key="2">
    <source>
        <dbReference type="ARBA" id="ARBA00022617"/>
    </source>
</evidence>
<feature type="domain" description="Cytochrome c" evidence="8">
    <location>
        <begin position="26"/>
        <end position="126"/>
    </location>
</feature>
<keyword evidence="7" id="KW-0732">Signal</keyword>
<dbReference type="OrthoDB" id="9805828at2"/>
<evidence type="ECO:0000256" key="4">
    <source>
        <dbReference type="ARBA" id="ARBA00022982"/>
    </source>
</evidence>